<comment type="caution">
    <text evidence="2">The sequence shown here is derived from an EMBL/GenBank/DDBJ whole genome shotgun (WGS) entry which is preliminary data.</text>
</comment>
<proteinExistence type="predicted"/>
<evidence type="ECO:0000313" key="2">
    <source>
        <dbReference type="EMBL" id="KAI0302794.1"/>
    </source>
</evidence>
<dbReference type="Proteomes" id="UP001203297">
    <property type="component" value="Unassembled WGS sequence"/>
</dbReference>
<dbReference type="AlphaFoldDB" id="A0AAD4QPF5"/>
<keyword evidence="3" id="KW-1185">Reference proteome</keyword>
<gene>
    <name evidence="2" type="ORF">B0F90DRAFT_168421</name>
</gene>
<evidence type="ECO:0000313" key="3">
    <source>
        <dbReference type="Proteomes" id="UP001203297"/>
    </source>
</evidence>
<protein>
    <recommendedName>
        <fullName evidence="4">F-box domain-containing protein</fullName>
    </recommendedName>
</protein>
<reference evidence="2" key="1">
    <citation type="journal article" date="2022" name="New Phytol.">
        <title>Evolutionary transition to the ectomycorrhizal habit in the genomes of a hyperdiverse lineage of mushroom-forming fungi.</title>
        <authorList>
            <person name="Looney B."/>
            <person name="Miyauchi S."/>
            <person name="Morin E."/>
            <person name="Drula E."/>
            <person name="Courty P.E."/>
            <person name="Kohler A."/>
            <person name="Kuo A."/>
            <person name="LaButti K."/>
            <person name="Pangilinan J."/>
            <person name="Lipzen A."/>
            <person name="Riley R."/>
            <person name="Andreopoulos W."/>
            <person name="He G."/>
            <person name="Johnson J."/>
            <person name="Nolan M."/>
            <person name="Tritt A."/>
            <person name="Barry K.W."/>
            <person name="Grigoriev I.V."/>
            <person name="Nagy L.G."/>
            <person name="Hibbett D."/>
            <person name="Henrissat B."/>
            <person name="Matheny P.B."/>
            <person name="Labbe J."/>
            <person name="Martin F.M."/>
        </authorList>
    </citation>
    <scope>NUCLEOTIDE SEQUENCE</scope>
    <source>
        <strain evidence="2">BPL690</strain>
    </source>
</reference>
<sequence>MEPGKESERNHATAEPEQTQLSGMDKVPDDVLLEVFDHYRLASGYDWSRPRRWYRLVHVCRRWRLIVLASSLRLNLQLRCTFGTQVEDMITHSPPFPLVLKYEPHHHNTWTTQDEEGTLFALQHLERAHEIILIAPEHILTRLTSSMTEAAPLLKYLELRSQTKEVVLPGNFLGGAASQIQHMKLAGAALRTLEPLLSHTTTLLTLALERIPSSVYVSPENLIERIRSMPQLRTLSISFLSTTPRPPLHPPSHIQRVELPMLRRLEYRGVSAYLEAFLARIQIPRLNYIYATLFNQLTFSMWHTSEFFRSVESFKPLRARMEFSKTSAHIILTAQPQPYQFVDATLRVPCTCFDFQVSAMSQICSALHETLHLVEGLTLTFHGGELPEEWQNEVDLTLWRDLLSPFQCVKTLGVSATLGTELGRALEPGEEDGPVAELLPELLSSLYVGKMSACSRLHMLPLIHSSMYATVLVAQFK</sequence>
<feature type="compositionally biased region" description="Basic and acidic residues" evidence="1">
    <location>
        <begin position="1"/>
        <end position="14"/>
    </location>
</feature>
<dbReference type="EMBL" id="WTXG01000010">
    <property type="protein sequence ID" value="KAI0302794.1"/>
    <property type="molecule type" value="Genomic_DNA"/>
</dbReference>
<name>A0AAD4QPF5_9AGAM</name>
<evidence type="ECO:0000256" key="1">
    <source>
        <dbReference type="SAM" id="MobiDB-lite"/>
    </source>
</evidence>
<organism evidence="2 3">
    <name type="scientific">Multifurca ochricompacta</name>
    <dbReference type="NCBI Taxonomy" id="376703"/>
    <lineage>
        <taxon>Eukaryota</taxon>
        <taxon>Fungi</taxon>
        <taxon>Dikarya</taxon>
        <taxon>Basidiomycota</taxon>
        <taxon>Agaricomycotina</taxon>
        <taxon>Agaricomycetes</taxon>
        <taxon>Russulales</taxon>
        <taxon>Russulaceae</taxon>
        <taxon>Multifurca</taxon>
    </lineage>
</organism>
<accession>A0AAD4QPF5</accession>
<evidence type="ECO:0008006" key="4">
    <source>
        <dbReference type="Google" id="ProtNLM"/>
    </source>
</evidence>
<feature type="region of interest" description="Disordered" evidence="1">
    <location>
        <begin position="1"/>
        <end position="22"/>
    </location>
</feature>